<gene>
    <name evidence="5" type="primary">LOC110779211</name>
</gene>
<accession>A0ABM3R7S5</accession>
<evidence type="ECO:0000259" key="3">
    <source>
        <dbReference type="Pfam" id="PF03732"/>
    </source>
</evidence>
<dbReference type="GeneID" id="110779211"/>
<feature type="region of interest" description="Disordered" evidence="2">
    <location>
        <begin position="376"/>
        <end position="407"/>
    </location>
</feature>
<evidence type="ECO:0000256" key="1">
    <source>
        <dbReference type="SAM" id="Coils"/>
    </source>
</evidence>
<dbReference type="Gene3D" id="2.40.70.10">
    <property type="entry name" value="Acid Proteases"/>
    <property type="match status" value="1"/>
</dbReference>
<dbReference type="SUPFAM" id="SSF50630">
    <property type="entry name" value="Acid proteases"/>
    <property type="match status" value="1"/>
</dbReference>
<feature type="domain" description="Retrotransposon gag" evidence="3">
    <location>
        <begin position="2"/>
        <end position="73"/>
    </location>
</feature>
<dbReference type="InterPro" id="IPR005162">
    <property type="entry name" value="Retrotrans_gag_dom"/>
</dbReference>
<sequence length="690" mass="76715">MLFGFSLRDKAQTWLNDVKQTEWSAISQAFLEEFFPPTKTAEIRHKLTTFTQEPGESLREAWDRFKALQRSCYDFLANVAANHYSTTRTTSKRGKMDVDAYALLSSQVAALNLKIDALKSPQSGTPPMSINAMSSVAPVTTSYYEVCGIQGYFGHECSYSPQDTTQMEQQQWSQPQFHPPHTHVARPPFSQGASHNAPPGFNRPPHQGYQQQPPQINATLEPNMGDLYKLIANMQKSSEISQKNHDESIKEFKNQNRMLENQVAQFADTLSKRQPGKLPGQSTSSQGHTRESACAIVLRSGTTYDAPLVPTDFTDLEKGREEARRKKERVKEKAFDDSLPFVPRLPFPHRQYKSKGDHQSGEEAYVDRKTVDVGVETPGVENELEKKESGKEKVTNSPPFAPTLPYPHRMQKTKVDQQFGKFLAMVKNLEELITKKRDLGGVERVALSEECSAMLQNKSPPKLKDPGSFSIPCHIGALFIDKALCDLGASVSVIPLSIYKKLNMGELKCTTITLRMADHSIKYPLGVLEDVPVRVGKFYIPVDFVVLDIAEDNQIPIILGRPFLHTAGAVIDVKKGRLTLTVGDDNVSFNLSHEMKSPMQEVSCSLIASNAKLPHSYSRNSSTNALGLKEFAGDDDPGDAVDASPIVGARSSVLDSTKFKVNDQRLKLYTEKAFIGNLEMAYLSNPPIDA</sequence>
<dbReference type="Proteomes" id="UP000813463">
    <property type="component" value="Chromosome 2"/>
</dbReference>
<dbReference type="CDD" id="cd00303">
    <property type="entry name" value="retropepsin_like"/>
    <property type="match status" value="1"/>
</dbReference>
<dbReference type="Pfam" id="PF03732">
    <property type="entry name" value="Retrotrans_gag"/>
    <property type="match status" value="1"/>
</dbReference>
<reference evidence="4" key="1">
    <citation type="journal article" date="2021" name="Nat. Commun.">
        <title>Genomic analyses provide insights into spinach domestication and the genetic basis of agronomic traits.</title>
        <authorList>
            <person name="Cai X."/>
            <person name="Sun X."/>
            <person name="Xu C."/>
            <person name="Sun H."/>
            <person name="Wang X."/>
            <person name="Ge C."/>
            <person name="Zhang Z."/>
            <person name="Wang Q."/>
            <person name="Fei Z."/>
            <person name="Jiao C."/>
            <person name="Wang Q."/>
        </authorList>
    </citation>
    <scope>NUCLEOTIDE SEQUENCE [LARGE SCALE GENOMIC DNA]</scope>
    <source>
        <strain evidence="4">cv. Varoflay</strain>
    </source>
</reference>
<dbReference type="RefSeq" id="XP_056691677.1">
    <property type="nucleotide sequence ID" value="XM_056835699.1"/>
</dbReference>
<evidence type="ECO:0000256" key="2">
    <source>
        <dbReference type="SAM" id="MobiDB-lite"/>
    </source>
</evidence>
<evidence type="ECO:0000313" key="4">
    <source>
        <dbReference type="Proteomes" id="UP000813463"/>
    </source>
</evidence>
<name>A0ABM3R7S5_SPIOL</name>
<feature type="region of interest" description="Disordered" evidence="2">
    <location>
        <begin position="270"/>
        <end position="290"/>
    </location>
</feature>
<reference evidence="5" key="2">
    <citation type="submission" date="2025-08" db="UniProtKB">
        <authorList>
            <consortium name="RefSeq"/>
        </authorList>
    </citation>
    <scope>IDENTIFICATION</scope>
    <source>
        <tissue evidence="5">Leaf</tissue>
    </source>
</reference>
<keyword evidence="1" id="KW-0175">Coiled coil</keyword>
<dbReference type="Pfam" id="PF13650">
    <property type="entry name" value="Asp_protease_2"/>
    <property type="match status" value="1"/>
</dbReference>
<organism evidence="4 5">
    <name type="scientific">Spinacia oleracea</name>
    <name type="common">Spinach</name>
    <dbReference type="NCBI Taxonomy" id="3562"/>
    <lineage>
        <taxon>Eukaryota</taxon>
        <taxon>Viridiplantae</taxon>
        <taxon>Streptophyta</taxon>
        <taxon>Embryophyta</taxon>
        <taxon>Tracheophyta</taxon>
        <taxon>Spermatophyta</taxon>
        <taxon>Magnoliopsida</taxon>
        <taxon>eudicotyledons</taxon>
        <taxon>Gunneridae</taxon>
        <taxon>Pentapetalae</taxon>
        <taxon>Caryophyllales</taxon>
        <taxon>Chenopodiaceae</taxon>
        <taxon>Chenopodioideae</taxon>
        <taxon>Anserineae</taxon>
        <taxon>Spinacia</taxon>
    </lineage>
</organism>
<dbReference type="PANTHER" id="PTHR33067">
    <property type="entry name" value="RNA-DIRECTED DNA POLYMERASE-RELATED"/>
    <property type="match status" value="1"/>
</dbReference>
<evidence type="ECO:0000313" key="5">
    <source>
        <dbReference type="RefSeq" id="XP_056691677.1"/>
    </source>
</evidence>
<protein>
    <recommendedName>
        <fullName evidence="3">Retrotransposon gag domain-containing protein</fullName>
    </recommendedName>
</protein>
<proteinExistence type="predicted"/>
<dbReference type="InterPro" id="IPR021109">
    <property type="entry name" value="Peptidase_aspartic_dom_sf"/>
</dbReference>
<feature type="coiled-coil region" evidence="1">
    <location>
        <begin position="242"/>
        <end position="269"/>
    </location>
</feature>
<dbReference type="PANTHER" id="PTHR33067:SF31">
    <property type="entry name" value="RNA-DIRECTED DNA POLYMERASE"/>
    <property type="match status" value="1"/>
</dbReference>
<keyword evidence="4" id="KW-1185">Reference proteome</keyword>
<feature type="region of interest" description="Disordered" evidence="2">
    <location>
        <begin position="175"/>
        <end position="211"/>
    </location>
</feature>
<feature type="compositionally biased region" description="Basic and acidic residues" evidence="2">
    <location>
        <begin position="383"/>
        <end position="394"/>
    </location>
</feature>